<organism evidence="8 9">
    <name type="scientific">Nocardia carnea</name>
    <dbReference type="NCBI Taxonomy" id="37328"/>
    <lineage>
        <taxon>Bacteria</taxon>
        <taxon>Bacillati</taxon>
        <taxon>Actinomycetota</taxon>
        <taxon>Actinomycetes</taxon>
        <taxon>Mycobacteriales</taxon>
        <taxon>Nocardiaceae</taxon>
        <taxon>Nocardia</taxon>
    </lineage>
</organism>
<comment type="similarity">
    <text evidence="2 6">Belongs to the sodium:solute symporter (SSF) (TC 2.A.21) family.</text>
</comment>
<evidence type="ECO:0000256" key="6">
    <source>
        <dbReference type="RuleBase" id="RU362091"/>
    </source>
</evidence>
<gene>
    <name evidence="8" type="ORF">ACH4WX_29555</name>
</gene>
<feature type="transmembrane region" description="Helical" evidence="7">
    <location>
        <begin position="26"/>
        <end position="46"/>
    </location>
</feature>
<feature type="transmembrane region" description="Helical" evidence="7">
    <location>
        <begin position="99"/>
        <end position="120"/>
    </location>
</feature>
<reference evidence="8 9" key="1">
    <citation type="submission" date="2024-10" db="EMBL/GenBank/DDBJ databases">
        <title>The Natural Products Discovery Center: Release of the First 8490 Sequenced Strains for Exploring Actinobacteria Biosynthetic Diversity.</title>
        <authorList>
            <person name="Kalkreuter E."/>
            <person name="Kautsar S.A."/>
            <person name="Yang D."/>
            <person name="Bader C.D."/>
            <person name="Teijaro C.N."/>
            <person name="Fluegel L."/>
            <person name="Davis C.M."/>
            <person name="Simpson J.R."/>
            <person name="Lauterbach L."/>
            <person name="Steele A.D."/>
            <person name="Gui C."/>
            <person name="Meng S."/>
            <person name="Li G."/>
            <person name="Viehrig K."/>
            <person name="Ye F."/>
            <person name="Su P."/>
            <person name="Kiefer A.F."/>
            <person name="Nichols A."/>
            <person name="Cepeda A.J."/>
            <person name="Yan W."/>
            <person name="Fan B."/>
            <person name="Jiang Y."/>
            <person name="Adhikari A."/>
            <person name="Zheng C.-J."/>
            <person name="Schuster L."/>
            <person name="Cowan T.M."/>
            <person name="Smanski M.J."/>
            <person name="Chevrette M.G."/>
            <person name="De Carvalho L.P.S."/>
            <person name="Shen B."/>
        </authorList>
    </citation>
    <scope>NUCLEOTIDE SEQUENCE [LARGE SCALE GENOMIC DNA]</scope>
    <source>
        <strain evidence="8 9">NPDC020568</strain>
    </source>
</reference>
<name>A0ABW7TV24_9NOCA</name>
<dbReference type="Gene3D" id="1.20.1730.10">
    <property type="entry name" value="Sodium/glucose cotransporter"/>
    <property type="match status" value="1"/>
</dbReference>
<feature type="transmembrane region" description="Helical" evidence="7">
    <location>
        <begin position="172"/>
        <end position="191"/>
    </location>
</feature>
<feature type="transmembrane region" description="Helical" evidence="7">
    <location>
        <begin position="439"/>
        <end position="461"/>
    </location>
</feature>
<evidence type="ECO:0000256" key="1">
    <source>
        <dbReference type="ARBA" id="ARBA00004141"/>
    </source>
</evidence>
<feature type="transmembrane region" description="Helical" evidence="7">
    <location>
        <begin position="558"/>
        <end position="575"/>
    </location>
</feature>
<evidence type="ECO:0000256" key="3">
    <source>
        <dbReference type="ARBA" id="ARBA00022692"/>
    </source>
</evidence>
<dbReference type="PROSITE" id="PS50283">
    <property type="entry name" value="NA_SOLUT_SYMP_3"/>
    <property type="match status" value="1"/>
</dbReference>
<dbReference type="GeneID" id="93507991"/>
<evidence type="ECO:0000313" key="8">
    <source>
        <dbReference type="EMBL" id="MFI1464879.1"/>
    </source>
</evidence>
<feature type="transmembrane region" description="Helical" evidence="7">
    <location>
        <begin position="407"/>
        <end position="433"/>
    </location>
</feature>
<comment type="subcellular location">
    <subcellularLocation>
        <location evidence="1">Membrane</location>
        <topology evidence="1">Multi-pass membrane protein</topology>
    </subcellularLocation>
</comment>
<keyword evidence="3 7" id="KW-0812">Transmembrane</keyword>
<feature type="transmembrane region" description="Helical" evidence="7">
    <location>
        <begin position="203"/>
        <end position="223"/>
    </location>
</feature>
<feature type="transmembrane region" description="Helical" evidence="7">
    <location>
        <begin position="468"/>
        <end position="486"/>
    </location>
</feature>
<evidence type="ECO:0000256" key="4">
    <source>
        <dbReference type="ARBA" id="ARBA00022989"/>
    </source>
</evidence>
<protein>
    <submittedName>
        <fullName evidence="8">Sodium:solute symporter family protein</fullName>
    </submittedName>
</protein>
<comment type="caution">
    <text evidence="8">The sequence shown here is derived from an EMBL/GenBank/DDBJ whole genome shotgun (WGS) entry which is preliminary data.</text>
</comment>
<feature type="transmembrane region" description="Helical" evidence="7">
    <location>
        <begin position="141"/>
        <end position="166"/>
    </location>
</feature>
<dbReference type="RefSeq" id="WP_051158140.1">
    <property type="nucleotide sequence ID" value="NZ_JBIRUQ010000011.1"/>
</dbReference>
<evidence type="ECO:0000256" key="2">
    <source>
        <dbReference type="ARBA" id="ARBA00006434"/>
    </source>
</evidence>
<dbReference type="PANTHER" id="PTHR11819">
    <property type="entry name" value="SOLUTE CARRIER FAMILY 5"/>
    <property type="match status" value="1"/>
</dbReference>
<dbReference type="NCBIfam" id="TIGR00813">
    <property type="entry name" value="sss"/>
    <property type="match status" value="1"/>
</dbReference>
<evidence type="ECO:0000256" key="7">
    <source>
        <dbReference type="SAM" id="Phobius"/>
    </source>
</evidence>
<sequence>MPQFEGSQEVVSTFAEGEVLRLDAQAVDYAIVALYFVFVLGIGLLARKRISSSMDFFLSGRSLPAWVTGLAFISANLGAVEIMGMSANGAEYGFPAFHYFWIGAVPAMLFLGVVMMPFYYGSKVRSVPEFMRRRFGTGAHLVNALSFAIAQVLIAGVNLYLLGTILNVLLGWPLWVAVIAAAVIVLSYITLGGLSAAIYNEVLQFFVIVAALLPLTLIGLHRVGGWSGLQDKVATSPGGPEQLDSWPGNALSGFANDFLSILGIVFGLGFVLSFGYWTTNFVEVQRALATHSIAAARRTPIIGAYPKILIPLIVIIPGMISAVLVPQMAEYKQAVTANPDVDSEVTYNQALLYLMKEVLPNGLLGVGLAGLLAAFMAGMAANVSAFNTVFSIDLWQQYVVKDRSDKYYLTVGRLATVGATVAAIFTAFIAGGFSNIMDYLQTLFSFFNAPLFATFILGMFWKRMTPTAGWTGLVAGTAIAVTIFVLNETGVFSLSGQGVSFVAAGAAFVVDIVISVAVTMVTAPKPAAELVGLVYSETPREMRTDPEAATLPWYQRPVLLAGIALVLVIILNIVTG</sequence>
<feature type="transmembrane region" description="Helical" evidence="7">
    <location>
        <begin position="66"/>
        <end position="87"/>
    </location>
</feature>
<accession>A0ABW7TV24</accession>
<dbReference type="Proteomes" id="UP001611263">
    <property type="component" value="Unassembled WGS sequence"/>
</dbReference>
<feature type="transmembrane region" description="Helical" evidence="7">
    <location>
        <begin position="308"/>
        <end position="329"/>
    </location>
</feature>
<proteinExistence type="inferred from homology"/>
<keyword evidence="4 7" id="KW-1133">Transmembrane helix</keyword>
<dbReference type="Pfam" id="PF00474">
    <property type="entry name" value="SSF"/>
    <property type="match status" value="1"/>
</dbReference>
<dbReference type="EMBL" id="JBIRUQ010000011">
    <property type="protein sequence ID" value="MFI1464879.1"/>
    <property type="molecule type" value="Genomic_DNA"/>
</dbReference>
<evidence type="ECO:0000256" key="5">
    <source>
        <dbReference type="ARBA" id="ARBA00023136"/>
    </source>
</evidence>
<dbReference type="InterPro" id="IPR001734">
    <property type="entry name" value="Na/solute_symporter"/>
</dbReference>
<evidence type="ECO:0000313" key="9">
    <source>
        <dbReference type="Proteomes" id="UP001611263"/>
    </source>
</evidence>
<dbReference type="InterPro" id="IPR038377">
    <property type="entry name" value="Na/Glc_symporter_sf"/>
</dbReference>
<dbReference type="CDD" id="cd11478">
    <property type="entry name" value="SLC5sbd_u2"/>
    <property type="match status" value="1"/>
</dbReference>
<keyword evidence="9" id="KW-1185">Reference proteome</keyword>
<feature type="transmembrane region" description="Helical" evidence="7">
    <location>
        <begin position="362"/>
        <end position="386"/>
    </location>
</feature>
<keyword evidence="5 7" id="KW-0472">Membrane</keyword>
<dbReference type="PANTHER" id="PTHR11819:SF195">
    <property type="entry name" value="SODIUM_GLUCOSE COTRANSPORTER 4"/>
    <property type="match status" value="1"/>
</dbReference>
<feature type="transmembrane region" description="Helical" evidence="7">
    <location>
        <begin position="258"/>
        <end position="277"/>
    </location>
</feature>
<feature type="transmembrane region" description="Helical" evidence="7">
    <location>
        <begin position="498"/>
        <end position="521"/>
    </location>
</feature>